<dbReference type="RefSeq" id="XP_040785467.1">
    <property type="nucleotide sequence ID" value="XM_040937056.1"/>
</dbReference>
<protein>
    <submittedName>
        <fullName evidence="2">Uncharacterized protein</fullName>
    </submittedName>
</protein>
<comment type="caution">
    <text evidence="2">The sequence shown here is derived from an EMBL/GenBank/DDBJ whole genome shotgun (WGS) entry which is preliminary data.</text>
</comment>
<sequence>MLFNRTVPRCSNTPPPNCSTTSPSTPRPSKPSSAPNSDDTAPWDLLTTPSTPPKSDRTTQTLFDTATFPAESYLLPSDRNGTWRTEAIHALQRPSETAVSIHRHASELNWPTCRNKVQDLADAASDGLNSRLNQALEGHDVVELGNRVVELIPSVSMPSIRRLGQTIDSVSDIARSLVERRKSETDFLDQELQGDQWAFARIMSTKARKALVKQRICQESQVTPNQITSPWQDHLNSALAATFTREKESFSTTSLFSMTPVWSADAVNKTWRLELDTGLTSIEVDSATDGYTEQPVRVAVSFELPESCGSLILAEVERAVVDSESEWMMVMG</sequence>
<dbReference type="EMBL" id="ML976617">
    <property type="protein sequence ID" value="KAF1842904.1"/>
    <property type="molecule type" value="Genomic_DNA"/>
</dbReference>
<gene>
    <name evidence="2" type="ORF">K460DRAFT_407283</name>
</gene>
<keyword evidence="3" id="KW-1185">Reference proteome</keyword>
<evidence type="ECO:0000256" key="1">
    <source>
        <dbReference type="SAM" id="MobiDB-lite"/>
    </source>
</evidence>
<evidence type="ECO:0000313" key="2">
    <source>
        <dbReference type="EMBL" id="KAF1842904.1"/>
    </source>
</evidence>
<dbReference type="Proteomes" id="UP000800039">
    <property type="component" value="Unassembled WGS sequence"/>
</dbReference>
<reference evidence="2" key="1">
    <citation type="submission" date="2020-01" db="EMBL/GenBank/DDBJ databases">
        <authorList>
            <consortium name="DOE Joint Genome Institute"/>
            <person name="Haridas S."/>
            <person name="Albert R."/>
            <person name="Binder M."/>
            <person name="Bloem J."/>
            <person name="Labutti K."/>
            <person name="Salamov A."/>
            <person name="Andreopoulos B."/>
            <person name="Baker S.E."/>
            <person name="Barry K."/>
            <person name="Bills G."/>
            <person name="Bluhm B.H."/>
            <person name="Cannon C."/>
            <person name="Castanera R."/>
            <person name="Culley D.E."/>
            <person name="Daum C."/>
            <person name="Ezra D."/>
            <person name="Gonzalez J.B."/>
            <person name="Henrissat B."/>
            <person name="Kuo A."/>
            <person name="Liang C."/>
            <person name="Lipzen A."/>
            <person name="Lutzoni F."/>
            <person name="Magnuson J."/>
            <person name="Mondo S."/>
            <person name="Nolan M."/>
            <person name="Ohm R."/>
            <person name="Pangilinan J."/>
            <person name="Park H.-J."/>
            <person name="Ramirez L."/>
            <person name="Alfaro M."/>
            <person name="Sun H."/>
            <person name="Tritt A."/>
            <person name="Yoshinaga Y."/>
            <person name="Zwiers L.-H."/>
            <person name="Turgeon B.G."/>
            <person name="Goodwin S.B."/>
            <person name="Spatafora J.W."/>
            <person name="Crous P.W."/>
            <person name="Grigoriev I.V."/>
        </authorList>
    </citation>
    <scope>NUCLEOTIDE SEQUENCE</scope>
    <source>
        <strain evidence="2">CBS 394.84</strain>
    </source>
</reference>
<dbReference type="OrthoDB" id="3790813at2759"/>
<dbReference type="GeneID" id="63854306"/>
<evidence type="ECO:0000313" key="3">
    <source>
        <dbReference type="Proteomes" id="UP000800039"/>
    </source>
</evidence>
<dbReference type="AlphaFoldDB" id="A0A9P4GCU9"/>
<organism evidence="2 3">
    <name type="scientific">Cucurbitaria berberidis CBS 394.84</name>
    <dbReference type="NCBI Taxonomy" id="1168544"/>
    <lineage>
        <taxon>Eukaryota</taxon>
        <taxon>Fungi</taxon>
        <taxon>Dikarya</taxon>
        <taxon>Ascomycota</taxon>
        <taxon>Pezizomycotina</taxon>
        <taxon>Dothideomycetes</taxon>
        <taxon>Pleosporomycetidae</taxon>
        <taxon>Pleosporales</taxon>
        <taxon>Pleosporineae</taxon>
        <taxon>Cucurbitariaceae</taxon>
        <taxon>Cucurbitaria</taxon>
    </lineage>
</organism>
<name>A0A9P4GCU9_9PLEO</name>
<feature type="region of interest" description="Disordered" evidence="1">
    <location>
        <begin position="1"/>
        <end position="58"/>
    </location>
</feature>
<proteinExistence type="predicted"/>
<accession>A0A9P4GCU9</accession>